<dbReference type="InterPro" id="IPR012422">
    <property type="entry name" value="Cyt_c_oxidase_su4_bac-aa3"/>
</dbReference>
<evidence type="ECO:0000259" key="2">
    <source>
        <dbReference type="Pfam" id="PF07835"/>
    </source>
</evidence>
<feature type="transmembrane region" description="Helical" evidence="1">
    <location>
        <begin position="20"/>
        <end position="39"/>
    </location>
</feature>
<dbReference type="EMBL" id="JADQDC010000006">
    <property type="protein sequence ID" value="MBF9151351.1"/>
    <property type="molecule type" value="Genomic_DNA"/>
</dbReference>
<accession>A0ABS0HGH2</accession>
<evidence type="ECO:0000313" key="4">
    <source>
        <dbReference type="Proteomes" id="UP000600799"/>
    </source>
</evidence>
<dbReference type="Gene3D" id="1.20.5.160">
    <property type="entry name" value="Bacterial aa3 type cytochrome c oxidase subunit IV"/>
    <property type="match status" value="1"/>
</dbReference>
<proteinExistence type="predicted"/>
<keyword evidence="4" id="KW-1185">Reference proteome</keyword>
<name>A0ABS0HGH2_9SPHN</name>
<sequence>MAPANDIKAAKATYSGFVNMVKWATPAICALVFVVILVIQ</sequence>
<dbReference type="Pfam" id="PF07835">
    <property type="entry name" value="COX4_pro_2"/>
    <property type="match status" value="1"/>
</dbReference>
<dbReference type="RefSeq" id="WP_196275682.1">
    <property type="nucleotide sequence ID" value="NZ_JADQDC010000006.1"/>
</dbReference>
<dbReference type="Proteomes" id="UP000600799">
    <property type="component" value="Unassembled WGS sequence"/>
</dbReference>
<dbReference type="InterPro" id="IPR036596">
    <property type="entry name" value="Cyt-C_aa3_sf"/>
</dbReference>
<comment type="caution">
    <text evidence="3">The sequence shown here is derived from an EMBL/GenBank/DDBJ whole genome shotgun (WGS) entry which is preliminary data.</text>
</comment>
<reference evidence="3 4" key="1">
    <citation type="submission" date="2020-11" db="EMBL/GenBank/DDBJ databases">
        <title>The genome sequence of Novosphingobium sp. 1Y9A.</title>
        <authorList>
            <person name="Liu Y."/>
        </authorList>
    </citation>
    <scope>NUCLEOTIDE SEQUENCE [LARGE SCALE GENOMIC DNA]</scope>
    <source>
        <strain evidence="3 4">1Y9A</strain>
    </source>
</reference>
<keyword evidence="1" id="KW-0812">Transmembrane</keyword>
<organism evidence="3 4">
    <name type="scientific">Novosphingobium jiangmenense</name>
    <dbReference type="NCBI Taxonomy" id="2791981"/>
    <lineage>
        <taxon>Bacteria</taxon>
        <taxon>Pseudomonadati</taxon>
        <taxon>Pseudomonadota</taxon>
        <taxon>Alphaproteobacteria</taxon>
        <taxon>Sphingomonadales</taxon>
        <taxon>Sphingomonadaceae</taxon>
        <taxon>Novosphingobium</taxon>
    </lineage>
</organism>
<keyword evidence="1" id="KW-1133">Transmembrane helix</keyword>
<gene>
    <name evidence="3" type="ORF">I2488_10090</name>
</gene>
<protein>
    <submittedName>
        <fullName evidence="3">Aa3-type cytochrome c oxidase subunit IV</fullName>
    </submittedName>
</protein>
<dbReference type="SUPFAM" id="SSF81469">
    <property type="entry name" value="Bacterial aa3 type cytochrome c oxidase subunit IV"/>
    <property type="match status" value="1"/>
</dbReference>
<keyword evidence="1" id="KW-0472">Membrane</keyword>
<feature type="domain" description="Cytochrome c oxidase subunit IV bacterial aa3 type" evidence="2">
    <location>
        <begin position="2"/>
        <end position="34"/>
    </location>
</feature>
<evidence type="ECO:0000313" key="3">
    <source>
        <dbReference type="EMBL" id="MBF9151351.1"/>
    </source>
</evidence>
<evidence type="ECO:0000256" key="1">
    <source>
        <dbReference type="SAM" id="Phobius"/>
    </source>
</evidence>